<organism evidence="2 3">
    <name type="scientific">Angiostrongylus cantonensis</name>
    <name type="common">Rat lungworm</name>
    <dbReference type="NCBI Taxonomy" id="6313"/>
    <lineage>
        <taxon>Eukaryota</taxon>
        <taxon>Metazoa</taxon>
        <taxon>Ecdysozoa</taxon>
        <taxon>Nematoda</taxon>
        <taxon>Chromadorea</taxon>
        <taxon>Rhabditida</taxon>
        <taxon>Rhabditina</taxon>
        <taxon>Rhabditomorpha</taxon>
        <taxon>Strongyloidea</taxon>
        <taxon>Metastrongylidae</taxon>
        <taxon>Angiostrongylus</taxon>
    </lineage>
</organism>
<reference evidence="3" key="2">
    <citation type="submission" date="2016-04" db="UniProtKB">
        <authorList>
            <consortium name="WormBaseParasite"/>
        </authorList>
    </citation>
    <scope>IDENTIFICATION</scope>
</reference>
<feature type="region of interest" description="Disordered" evidence="1">
    <location>
        <begin position="1"/>
        <end position="20"/>
    </location>
</feature>
<sequence length="452" mass="51111">MVIRKPPSGQSDSMKAGNSGFRAHPLSENDFGRVRCEYRYLLVIYESIRCVDLFFIPFCLGQPSRPTEGQMSQRGLQLRKRSDSLNETNIRRGSCADGTLNGLTDGFQKFTVKWVSILLAYRSKGDREYWSFRIHNERPTAKHVQVLPVNSMDKKPPIQKDEVRGGYRLLDRFLTSIGFWRSSSLDGEILLLIASNVLLRYANFSESSYFTFAGDDSTGRQSATTDMNGYPSLPKSILEETETVLDYHKMGIFWNIDLESAHADFLVDIIRYTLSIQACYPSTTKADWDALGGYRTFGLTNIFIIEIFYSQRLPTEVLPLAAYLVAVTVSRHSWQWKFAKFASQLACCQIELATLKPALLAGVVMRLTCLLVDNNSWPLDCYAVLGEPSTDYDFPQSILCRLILTARVSDEFTDTYVRYGSVVEHAISLRPGWIESQAVAANEVAMLGNRVF</sequence>
<proteinExistence type="predicted"/>
<dbReference type="Proteomes" id="UP000035642">
    <property type="component" value="Unassembled WGS sequence"/>
</dbReference>
<dbReference type="WBParaSite" id="ACAC_0000011001-mRNA-1">
    <property type="protein sequence ID" value="ACAC_0000011001-mRNA-1"/>
    <property type="gene ID" value="ACAC_0000011001"/>
</dbReference>
<accession>A0A158P5S7</accession>
<evidence type="ECO:0000313" key="2">
    <source>
        <dbReference type="Proteomes" id="UP000035642"/>
    </source>
</evidence>
<evidence type="ECO:0000313" key="3">
    <source>
        <dbReference type="WBParaSite" id="ACAC_0000011001-mRNA-1"/>
    </source>
</evidence>
<name>A0A158P5S7_ANGCA</name>
<evidence type="ECO:0000256" key="1">
    <source>
        <dbReference type="SAM" id="MobiDB-lite"/>
    </source>
</evidence>
<reference evidence="2" key="1">
    <citation type="submission" date="2012-09" db="EMBL/GenBank/DDBJ databases">
        <authorList>
            <person name="Martin A.A."/>
        </authorList>
    </citation>
    <scope>NUCLEOTIDE SEQUENCE</scope>
</reference>
<protein>
    <submittedName>
        <fullName evidence="3">Fungal_trans domain-containing protein</fullName>
    </submittedName>
</protein>
<keyword evidence="2" id="KW-1185">Reference proteome</keyword>
<dbReference type="AlphaFoldDB" id="A0A158P5S7"/>